<dbReference type="CDD" id="cd14728">
    <property type="entry name" value="Ere-like"/>
    <property type="match status" value="1"/>
</dbReference>
<name>H8XP95_FLAIG</name>
<proteinExistence type="predicted"/>
<dbReference type="KEGG" id="fin:KQS_06025"/>
<dbReference type="Proteomes" id="UP000007599">
    <property type="component" value="Chromosome I"/>
</dbReference>
<gene>
    <name evidence="1" type="ordered locus">KQS_06025</name>
</gene>
<accession>H8XP95</accession>
<dbReference type="PANTHER" id="PTHR31299">
    <property type="entry name" value="ESTERASE, PUTATIVE (AFU_ORTHOLOGUE AFUA_1G05850)-RELATED"/>
    <property type="match status" value="1"/>
</dbReference>
<protein>
    <submittedName>
        <fullName evidence="1">Probable erythromycin esterase</fullName>
    </submittedName>
</protein>
<organism evidence="1 2">
    <name type="scientific">Flavobacterium indicum (strain DSM 17447 / CIP 109464 / GPTSA100-9)</name>
    <dbReference type="NCBI Taxonomy" id="1094466"/>
    <lineage>
        <taxon>Bacteria</taxon>
        <taxon>Pseudomonadati</taxon>
        <taxon>Bacteroidota</taxon>
        <taxon>Flavobacteriia</taxon>
        <taxon>Flavobacteriales</taxon>
        <taxon>Flavobacteriaceae</taxon>
        <taxon>Flavobacterium</taxon>
    </lineage>
</organism>
<reference evidence="1 2" key="1">
    <citation type="journal article" date="2012" name="J. Bacteriol.">
        <title>Complete Genome Sequence of Flavobacterium indicum GPSTA100-9T, Isolated from Warm Spring Water.</title>
        <authorList>
            <person name="Barbier P."/>
            <person name="Houel A."/>
            <person name="Loux V."/>
            <person name="Poulain J."/>
            <person name="Bernardet J.F."/>
            <person name="Touchon M."/>
            <person name="Duchaud E."/>
        </authorList>
    </citation>
    <scope>NUCLEOTIDE SEQUENCE [LARGE SCALE GENOMIC DNA]</scope>
    <source>
        <strain evidence="2">DSM 17447 / CIP 109464 / GPTSA100-9</strain>
    </source>
</reference>
<dbReference type="SUPFAM" id="SSF159501">
    <property type="entry name" value="EreA/ChaN-like"/>
    <property type="match status" value="1"/>
</dbReference>
<dbReference type="InterPro" id="IPR052036">
    <property type="entry name" value="Hydrolase/PRTase-associated"/>
</dbReference>
<reference evidence="2" key="2">
    <citation type="submission" date="2012-03" db="EMBL/GenBank/DDBJ databases">
        <title>Complete genome sequence of Flavobacterium indicum GPTSA100-9T, isolated from warm spring water.</title>
        <authorList>
            <person name="Barbier P."/>
            <person name="Houel A."/>
            <person name="Loux V."/>
            <person name="Poulain J."/>
            <person name="Bernardet J.-F."/>
            <person name="Touchon M."/>
            <person name="Duchaud E."/>
        </authorList>
    </citation>
    <scope>NUCLEOTIDE SEQUENCE [LARGE SCALE GENOMIC DNA]</scope>
    <source>
        <strain evidence="2">DSM 17447 / CIP 109464 / GPTSA100-9</strain>
    </source>
</reference>
<dbReference type="Pfam" id="PF05139">
    <property type="entry name" value="Erythro_esteras"/>
    <property type="match status" value="1"/>
</dbReference>
<sequence>MTELKSENGIPTDFKKLDQYIANKEIILLGEAAHGEGKTFEVKTQIVKYLVEEKGFNTIAMEGMDFLQMEFINGRNVLKNNLPDNFENEWYNFWNPWNPAKQLISFESFIKNSKISFAGIEPYENITAMINISFIKNELEKSNWAILNKKEWLKLAPIFEKINTNKSKLSIEEFDYITLQLENFIKENELIHFQDNFFTQMVENLITHVKMNFNPNTFSNEDEETAYYVNTRDHQMARNLIYFKERNPKAKIIVWLANFHGATNLSEVTYADGDPNMYSKLKVFGEHVKKKYSEKVYSIATTSSKGFSKIPYNLKGIEETKIISPKESLEFDLDKQKYNFGFIDFNEININNPKKIEEKFNSIMLGHTNQNGKWLKVFDGLLYIKENEIAIPRK</sequence>
<dbReference type="RefSeq" id="WP_014388295.1">
    <property type="nucleotide sequence ID" value="NC_017025.1"/>
</dbReference>
<evidence type="ECO:0000313" key="2">
    <source>
        <dbReference type="Proteomes" id="UP000007599"/>
    </source>
</evidence>
<dbReference type="OrthoDB" id="9810066at2"/>
<keyword evidence="2" id="KW-1185">Reference proteome</keyword>
<dbReference type="Gene3D" id="3.40.1660.10">
    <property type="entry name" value="EreA-like (biosynthetic domain)"/>
    <property type="match status" value="2"/>
</dbReference>
<dbReference type="InterPro" id="IPR007815">
    <property type="entry name" value="Emycin_Estase"/>
</dbReference>
<dbReference type="AlphaFoldDB" id="H8XP95"/>
<dbReference type="HOGENOM" id="CLU_660267_0_0_10"/>
<dbReference type="EMBL" id="HE774682">
    <property type="protein sequence ID" value="CCG53169.1"/>
    <property type="molecule type" value="Genomic_DNA"/>
</dbReference>
<dbReference type="PATRIC" id="fig|1094466.5.peg.1183"/>
<dbReference type="PANTHER" id="PTHR31299:SF0">
    <property type="entry name" value="ESTERASE, PUTATIVE (AFU_ORTHOLOGUE AFUA_1G05850)-RELATED"/>
    <property type="match status" value="1"/>
</dbReference>
<dbReference type="eggNOG" id="COG2312">
    <property type="taxonomic scope" value="Bacteria"/>
</dbReference>
<evidence type="ECO:0000313" key="1">
    <source>
        <dbReference type="EMBL" id="CCG53169.1"/>
    </source>
</evidence>
<dbReference type="GO" id="GO:0046677">
    <property type="term" value="P:response to antibiotic"/>
    <property type="evidence" value="ECO:0007669"/>
    <property type="project" value="InterPro"/>
</dbReference>